<dbReference type="PANTHER" id="PTHR11787:SF4">
    <property type="entry name" value="CHM, RAB ESCORT PROTEIN 1"/>
    <property type="match status" value="1"/>
</dbReference>
<dbReference type="AlphaFoldDB" id="A0AAE0WK53"/>
<dbReference type="SUPFAM" id="SSF51905">
    <property type="entry name" value="FAD/NAD(P)-binding domain"/>
    <property type="match status" value="1"/>
</dbReference>
<dbReference type="Gene3D" id="3.50.50.60">
    <property type="entry name" value="FAD/NAD(P)-binding domain"/>
    <property type="match status" value="1"/>
</dbReference>
<protein>
    <recommendedName>
        <fullName evidence="2">Rab proteins geranylgeranyltransferase</fullName>
    </recommendedName>
</protein>
<proteinExistence type="inferred from homology"/>
<dbReference type="GO" id="GO:0005092">
    <property type="term" value="F:GDP-dissociation inhibitor activity"/>
    <property type="evidence" value="ECO:0007669"/>
    <property type="project" value="UniProtKB-UniRule"/>
</dbReference>
<evidence type="ECO:0000256" key="1">
    <source>
        <dbReference type="ARBA" id="ARBA00005593"/>
    </source>
</evidence>
<dbReference type="Proteomes" id="UP001274830">
    <property type="component" value="Unassembled WGS sequence"/>
</dbReference>
<dbReference type="Gene3D" id="1.10.405.10">
    <property type="entry name" value="Guanine Nucleotide Dissociation Inhibitor, domain 1"/>
    <property type="match status" value="1"/>
</dbReference>
<keyword evidence="4" id="KW-1185">Reference proteome</keyword>
<dbReference type="GO" id="GO:0005968">
    <property type="term" value="C:Rab-protein geranylgeranyltransferase complex"/>
    <property type="evidence" value="ECO:0007669"/>
    <property type="project" value="TreeGrafter"/>
</dbReference>
<comment type="similarity">
    <text evidence="1 2">Belongs to the Rab GDI family.</text>
</comment>
<dbReference type="GO" id="GO:0016192">
    <property type="term" value="P:vesicle-mediated transport"/>
    <property type="evidence" value="ECO:0007669"/>
    <property type="project" value="TreeGrafter"/>
</dbReference>
<evidence type="ECO:0000313" key="4">
    <source>
        <dbReference type="Proteomes" id="UP001274830"/>
    </source>
</evidence>
<organism evidence="3 4">
    <name type="scientific">Recurvomyces mirabilis</name>
    <dbReference type="NCBI Taxonomy" id="574656"/>
    <lineage>
        <taxon>Eukaryota</taxon>
        <taxon>Fungi</taxon>
        <taxon>Dikarya</taxon>
        <taxon>Ascomycota</taxon>
        <taxon>Pezizomycotina</taxon>
        <taxon>Dothideomycetes</taxon>
        <taxon>Dothideomycetidae</taxon>
        <taxon>Mycosphaerellales</taxon>
        <taxon>Teratosphaeriaceae</taxon>
        <taxon>Recurvomyces</taxon>
    </lineage>
</organism>
<sequence>MDTLDKTEWDVIIAGTGLLQSLLALSLSRSGKQILHLDHNTYYGGHEAALSLSEAEEWAEKHAGDPPAGARSCFAQASVTKTAEGDANGSKLGFSRAYSLALAPQLIYARSNLLPALVSSRTHNQLDFQAVGSWFVVNGATEEGGQPRILRVPSGREDVFGDDSLDLRAKRSLMKFMRFVASYDEESEEARWAEIKNMALGHALRSKFGLNSDAAITPLLALALVEGNSADLTVEFTVPRIARHFRSIGMFGPGFSAVLPKWGGLAEIAQVACRACAVGGGVYVLGKGIRTATASADAKYEVELSDGEVVTTTWLTGCPDDLPSAAPPSTTSSPSKTQIVNRAIYIISSSLDSLFPPTSEGGPVPAGAVVRVDTGTAGGEAVNVLAHSSDSGECPSGQCVLYTSSMGSKESQDNAIQYLIRSVNEQPEPHVPWKLQYQQYISYPFDAEAATTSNIICLPPLSADIVLGDEVLDAVQHVWQQTTGVPADSFMKFVARGEESVEEQDTM</sequence>
<dbReference type="RefSeq" id="XP_064692159.1">
    <property type="nucleotide sequence ID" value="XM_064840279.1"/>
</dbReference>
<gene>
    <name evidence="3" type="primary">MRS6</name>
    <name evidence="3" type="ORF">LTR78_007034</name>
</gene>
<dbReference type="PRINTS" id="PR00891">
    <property type="entry name" value="RABGDIREP"/>
</dbReference>
<dbReference type="EMBL" id="JAUTXT010000027">
    <property type="protein sequence ID" value="KAK3673194.1"/>
    <property type="molecule type" value="Genomic_DNA"/>
</dbReference>
<dbReference type="InterPro" id="IPR036188">
    <property type="entry name" value="FAD/NAD-bd_sf"/>
</dbReference>
<dbReference type="PIRSF" id="PIRSF037514">
    <property type="entry name" value="Rab_ger_ger_transf_A_fun"/>
    <property type="match status" value="1"/>
</dbReference>
<evidence type="ECO:0000256" key="2">
    <source>
        <dbReference type="PIRNR" id="PIRNR037514"/>
    </source>
</evidence>
<dbReference type="Pfam" id="PF00996">
    <property type="entry name" value="GDI"/>
    <property type="match status" value="1"/>
</dbReference>
<comment type="caution">
    <text evidence="3">The sequence shown here is derived from an EMBL/GenBank/DDBJ whole genome shotgun (WGS) entry which is preliminary data.</text>
</comment>
<dbReference type="GeneID" id="89964825"/>
<dbReference type="PANTHER" id="PTHR11787">
    <property type="entry name" value="RAB GDP-DISSOCIATION INHIBITOR"/>
    <property type="match status" value="1"/>
</dbReference>
<dbReference type="Gene3D" id="3.30.519.10">
    <property type="entry name" value="Guanine Nucleotide Dissociation Inhibitor, domain 2"/>
    <property type="match status" value="1"/>
</dbReference>
<reference evidence="3" key="1">
    <citation type="submission" date="2023-07" db="EMBL/GenBank/DDBJ databases">
        <title>Black Yeasts Isolated from many extreme environments.</title>
        <authorList>
            <person name="Coleine C."/>
            <person name="Stajich J.E."/>
            <person name="Selbmann L."/>
        </authorList>
    </citation>
    <scope>NUCLEOTIDE SEQUENCE</scope>
    <source>
        <strain evidence="3">CCFEE 5485</strain>
    </source>
</reference>
<evidence type="ECO:0000313" key="3">
    <source>
        <dbReference type="EMBL" id="KAK3673194.1"/>
    </source>
</evidence>
<dbReference type="GO" id="GO:0005634">
    <property type="term" value="C:nucleus"/>
    <property type="evidence" value="ECO:0007669"/>
    <property type="project" value="TreeGrafter"/>
</dbReference>
<name>A0AAE0WK53_9PEZI</name>
<dbReference type="InterPro" id="IPR017230">
    <property type="entry name" value="Mrs6"/>
</dbReference>
<dbReference type="InterPro" id="IPR018203">
    <property type="entry name" value="GDP_dissociation_inhibitor"/>
</dbReference>
<dbReference type="GO" id="GO:0005829">
    <property type="term" value="C:cytosol"/>
    <property type="evidence" value="ECO:0007669"/>
    <property type="project" value="TreeGrafter"/>
</dbReference>
<dbReference type="SUPFAM" id="SSF54373">
    <property type="entry name" value="FAD-linked reductases, C-terminal domain"/>
    <property type="match status" value="1"/>
</dbReference>
<accession>A0AAE0WK53</accession>
<dbReference type="GO" id="GO:0007264">
    <property type="term" value="P:small GTPase-mediated signal transduction"/>
    <property type="evidence" value="ECO:0007669"/>
    <property type="project" value="UniProtKB-UniRule"/>
</dbReference>